<reference evidence="3" key="1">
    <citation type="submission" date="2021-02" db="EMBL/GenBank/DDBJ databases">
        <authorList>
            <person name="Nowell W R."/>
        </authorList>
    </citation>
    <scope>NUCLEOTIDE SEQUENCE</scope>
</reference>
<dbReference type="Proteomes" id="UP000681722">
    <property type="component" value="Unassembled WGS sequence"/>
</dbReference>
<evidence type="ECO:0000313" key="3">
    <source>
        <dbReference type="EMBL" id="CAF1575867.1"/>
    </source>
</evidence>
<keyword evidence="6" id="KW-1185">Reference proteome</keyword>
<comment type="caution">
    <text evidence="3">The sequence shown here is derived from an EMBL/GenBank/DDBJ whole genome shotgun (WGS) entry which is preliminary data.</text>
</comment>
<dbReference type="EMBL" id="CAJNOK010033218">
    <property type="protein sequence ID" value="CAF1492146.1"/>
    <property type="molecule type" value="Genomic_DNA"/>
</dbReference>
<dbReference type="OrthoDB" id="10021779at2759"/>
<dbReference type="EMBL" id="CAJNOQ010030642">
    <property type="protein sequence ID" value="CAF1575867.1"/>
    <property type="molecule type" value="Genomic_DNA"/>
</dbReference>
<evidence type="ECO:0000313" key="2">
    <source>
        <dbReference type="EMBL" id="CAF1492146.1"/>
    </source>
</evidence>
<dbReference type="Proteomes" id="UP000677228">
    <property type="component" value="Unassembled WGS sequence"/>
</dbReference>
<evidence type="ECO:0000313" key="6">
    <source>
        <dbReference type="Proteomes" id="UP000663829"/>
    </source>
</evidence>
<sequence>MSSWDGECRRKLNDDFENVFREHDRLRQDLNSDQNQQYQLLLNSIDKWEQNAIKKIQKTAKNARNDAQKLLKDTNQQLQRVLNDTVTEELRDALEQKNNFTEFHINKWLGYLSEIRKQLEAISSTVNFTHHKVIHLIKIKRKFSLSRFGQINLDYHQFDFEKICGHPTFYNTEHLINTDRPATIVSQNTYSTGTHYFRFRVEQTTNELFFGIINNTDIEKLKQNIHPRPSIHGWWNIDRCVLKGRKEPYVSSLNIYNGDEVILILNCAAREIFLEYPSMSKLNSIKLADDVRDCLPWQVLIEIGKPGECLLRLVDWGTTAHVTNQPNRQFHCFCTSN</sequence>
<proteinExistence type="predicted"/>
<dbReference type="AlphaFoldDB" id="A0A815YT40"/>
<dbReference type="EMBL" id="CAJOBA010055180">
    <property type="protein sequence ID" value="CAF4281272.1"/>
    <property type="molecule type" value="Genomic_DNA"/>
</dbReference>
<accession>A0A815YT40</accession>
<organism evidence="3 6">
    <name type="scientific">Didymodactylos carnosus</name>
    <dbReference type="NCBI Taxonomy" id="1234261"/>
    <lineage>
        <taxon>Eukaryota</taxon>
        <taxon>Metazoa</taxon>
        <taxon>Spiralia</taxon>
        <taxon>Gnathifera</taxon>
        <taxon>Rotifera</taxon>
        <taxon>Eurotatoria</taxon>
        <taxon>Bdelloidea</taxon>
        <taxon>Philodinida</taxon>
        <taxon>Philodinidae</taxon>
        <taxon>Didymodactylos</taxon>
    </lineage>
</organism>
<dbReference type="EMBL" id="CAJOBC010096523">
    <property type="protein sequence ID" value="CAF4440813.1"/>
    <property type="molecule type" value="Genomic_DNA"/>
</dbReference>
<feature type="coiled-coil region" evidence="1">
    <location>
        <begin position="9"/>
        <end position="84"/>
    </location>
</feature>
<name>A0A815YT40_9BILA</name>
<keyword evidence="1" id="KW-0175">Coiled coil</keyword>
<evidence type="ECO:0000313" key="4">
    <source>
        <dbReference type="EMBL" id="CAF4281272.1"/>
    </source>
</evidence>
<gene>
    <name evidence="3" type="ORF">GPM918_LOCUS40722</name>
    <name evidence="2" type="ORF">OVA965_LOCUS36548</name>
    <name evidence="5" type="ORF">SRO942_LOCUS41692</name>
    <name evidence="4" type="ORF">TMI583_LOCUS37561</name>
</gene>
<protein>
    <submittedName>
        <fullName evidence="3">Uncharacterized protein</fullName>
    </submittedName>
</protein>
<evidence type="ECO:0000256" key="1">
    <source>
        <dbReference type="SAM" id="Coils"/>
    </source>
</evidence>
<dbReference type="Proteomes" id="UP000663829">
    <property type="component" value="Unassembled WGS sequence"/>
</dbReference>
<evidence type="ECO:0000313" key="5">
    <source>
        <dbReference type="EMBL" id="CAF4440813.1"/>
    </source>
</evidence>
<dbReference type="Proteomes" id="UP000682733">
    <property type="component" value="Unassembled WGS sequence"/>
</dbReference>